<gene>
    <name evidence="1" type="ORF">HMPREF1705_04355</name>
</gene>
<dbReference type="Proteomes" id="UP000005273">
    <property type="component" value="Unassembled WGS sequence"/>
</dbReference>
<dbReference type="EMBL" id="ACJX03000001">
    <property type="protein sequence ID" value="KRT35092.1"/>
    <property type="molecule type" value="Genomic_DNA"/>
</dbReference>
<accession>A0A0T5XA90</accession>
<dbReference type="AlphaFoldDB" id="A0A0T5XA90"/>
<name>A0A0T5XA90_9BACT</name>
<reference evidence="2" key="1">
    <citation type="submission" date="2012-09" db="EMBL/GenBank/DDBJ databases">
        <authorList>
            <person name="Weinstock G."/>
            <person name="Sodergren E."/>
            <person name="Clifton S."/>
            <person name="Fulton L."/>
            <person name="Fulton B."/>
            <person name="Courtney L."/>
            <person name="Fronick C."/>
            <person name="Harrison M."/>
            <person name="Strong C."/>
            <person name="Farmer C."/>
            <person name="Delehaunty K."/>
            <person name="Markovic C."/>
            <person name="Hall O."/>
            <person name="Minx P."/>
            <person name="Tomlinson C."/>
            <person name="Mitreva M."/>
            <person name="Nelson J."/>
            <person name="Hou S."/>
            <person name="Wollam A."/>
            <person name="Pepin K.H."/>
            <person name="Johnson M."/>
            <person name="Bhonagiri V."/>
            <person name="Nash W.E."/>
            <person name="Suruliraj S."/>
            <person name="Warren W."/>
            <person name="Chinwalla A."/>
            <person name="Mardis E.R."/>
            <person name="Wilson R.K."/>
        </authorList>
    </citation>
    <scope>NUCLEOTIDE SEQUENCE [LARGE SCALE GENOMIC DNA]</scope>
    <source>
        <strain evidence="2">OS1</strain>
    </source>
</reference>
<proteinExistence type="predicted"/>
<comment type="caution">
    <text evidence="1">The sequence shown here is derived from an EMBL/GenBank/DDBJ whole genome shotgun (WGS) entry which is preliminary data.</text>
</comment>
<dbReference type="RefSeq" id="WP_009202258.1">
    <property type="nucleotide sequence ID" value="NZ_ACJX03000001.1"/>
</dbReference>
<organism evidence="1 2">
    <name type="scientific">Acetomicrobium hydrogeniformans ATCC BAA-1850</name>
    <dbReference type="NCBI Taxonomy" id="592015"/>
    <lineage>
        <taxon>Bacteria</taxon>
        <taxon>Thermotogati</taxon>
        <taxon>Synergistota</taxon>
        <taxon>Synergistia</taxon>
        <taxon>Synergistales</taxon>
        <taxon>Acetomicrobiaceae</taxon>
        <taxon>Acetomicrobium</taxon>
    </lineage>
</organism>
<sequence>MREYREITSLRYARNYGLLRGFDLWCELAEQKDPFVVIRIVRQRNFRDMNVVLTCTAVIEYLDRVGKPVLLACCRHFYGDESRDILLAPDTPVSEWPTTCEWPEELFNIIRPDWVIDYVESVMVRPGIPERRGRPRA</sequence>
<protein>
    <submittedName>
        <fullName evidence="1">Uncharacterized protein</fullName>
    </submittedName>
</protein>
<evidence type="ECO:0000313" key="1">
    <source>
        <dbReference type="EMBL" id="KRT35092.1"/>
    </source>
</evidence>
<evidence type="ECO:0000313" key="2">
    <source>
        <dbReference type="Proteomes" id="UP000005273"/>
    </source>
</evidence>
<keyword evidence="2" id="KW-1185">Reference proteome</keyword>